<reference evidence="2 3" key="1">
    <citation type="journal article" date="2015" name="PLoS Pathog.">
        <title>Leptomonas seymouri: Adaptations to the Dixenous Life Cycle Analyzed by Genome Sequencing, Transcriptome Profiling and Co-infection with Leishmania donovani.</title>
        <authorList>
            <person name="Kraeva N."/>
            <person name="Butenko A."/>
            <person name="Hlavacova J."/>
            <person name="Kostygov A."/>
            <person name="Myskova J."/>
            <person name="Grybchuk D."/>
            <person name="Lestinova T."/>
            <person name="Votypka J."/>
            <person name="Volf P."/>
            <person name="Opperdoes F."/>
            <person name="Flegontov P."/>
            <person name="Lukes J."/>
            <person name="Yurchenko V."/>
        </authorList>
    </citation>
    <scope>NUCLEOTIDE SEQUENCE [LARGE SCALE GENOMIC DNA]</scope>
    <source>
        <strain evidence="2 3">ATCC 30220</strain>
    </source>
</reference>
<dbReference type="OrthoDB" id="26282at2759"/>
<sequence>MSELDDLVSRLRSITGYTAAAPALPPKPAAISVEKQLSSDSLLLLQQSLRRHPCFGVFGLSRSEVDCQLLRELDDAAATQSATPSTASVAVAWRLFINEAADALEVERLSGTFQDPTQRLDRAKDDLLARLGVQTPPLLSQVGDGYPCPWNVLVTLESGLLFGQDDFREFSKAHLHVPNATTSILLQLQKVYDDSYNTLAWLQLLHQMMRFPVASVRTVWQAALYHFPTAAPLVCVYIRLELAALSKKVRLDACRAETDAKDVYKDNLRVLNTFYRHLPLTFSCELYSLFFAFVTDYIQPDNSSLDLLFRTCLRRDVGMLPQSTKLWRHYLSWRSATIRDSTRRRYWRKRMFQRILAIPLINLDEVKAEYDNFVDTEFRGRIAPDEKTEVESRLKRVKTEADDLSRLMYFFYPTEWEPASQTVAFPHTLYLARPLTVDGPLDPSSIKEAVLSRIEMDLWTSWYTLLRSIRRPLFPGAGGDILHYSRCRSFMTMAAGYFPHQPTLWMELIDFCVHQQPLLSDKERFSSVAAAIELATTFHRHDLCVRLYVAQTYISDFSATELAFRDMKECLLYLRGWLLHYVKDDASTVTKEDVLEKLQHVTVLAVNFIRMGNAQGEAQHIHLVARFVMHQVEFLVLTMAVLRKLFKLNAIEFPASYLRPFYTFCAQWISLELIRSRASHSALLVFQQWCEHLKIMLQSGKAKGWTCEECGLDELLLDTCSSLLTADPSTCNTVDAALAQLEEIANSGGIQPGNFTYLARQLRHYFFLSFAPPPAGDASDVLLVSKLLLPHAASHRYDTVQFRCALPDTSPLAGSGVLSKGKEHGISQPPPQGLTIAAQEESTEGRTEGAVEMEEAPVCTSTFPAESLWSSAISFRNATTPGKPRFDRPRRGPFPGHPTESGDAPPRELPRVPASGPSRLAALSQSLQLPTLLDCLGSERHSDGDRGKAATKLPPLDQLEGFITELPSVYEYNPDVEEGGKDVSTEWVLKTLLSCEALC</sequence>
<keyword evidence="3" id="KW-1185">Reference proteome</keyword>
<name>A0A0N1HTN3_LEPSE</name>
<organism evidence="2 3">
    <name type="scientific">Leptomonas seymouri</name>
    <dbReference type="NCBI Taxonomy" id="5684"/>
    <lineage>
        <taxon>Eukaryota</taxon>
        <taxon>Discoba</taxon>
        <taxon>Euglenozoa</taxon>
        <taxon>Kinetoplastea</taxon>
        <taxon>Metakinetoplastina</taxon>
        <taxon>Trypanosomatida</taxon>
        <taxon>Trypanosomatidae</taxon>
        <taxon>Leishmaniinae</taxon>
        <taxon>Leptomonas</taxon>
    </lineage>
</organism>
<dbReference type="InterPro" id="IPR011990">
    <property type="entry name" value="TPR-like_helical_dom_sf"/>
</dbReference>
<protein>
    <submittedName>
        <fullName evidence="2">Uncharacterized protein</fullName>
    </submittedName>
</protein>
<accession>A0A0N1HTN3</accession>
<dbReference type="Proteomes" id="UP000038009">
    <property type="component" value="Unassembled WGS sequence"/>
</dbReference>
<dbReference type="GO" id="GO:0031124">
    <property type="term" value="P:mRNA 3'-end processing"/>
    <property type="evidence" value="ECO:0007669"/>
    <property type="project" value="InterPro"/>
</dbReference>
<dbReference type="GO" id="GO:0003729">
    <property type="term" value="F:mRNA binding"/>
    <property type="evidence" value="ECO:0007669"/>
    <property type="project" value="TreeGrafter"/>
</dbReference>
<dbReference type="Pfam" id="PF23240">
    <property type="entry name" value="HAT_PRP39_N"/>
    <property type="match status" value="1"/>
</dbReference>
<evidence type="ECO:0000313" key="3">
    <source>
        <dbReference type="Proteomes" id="UP000038009"/>
    </source>
</evidence>
<comment type="caution">
    <text evidence="2">The sequence shown here is derived from an EMBL/GenBank/DDBJ whole genome shotgun (WGS) entry which is preliminary data.</text>
</comment>
<dbReference type="PANTHER" id="PTHR19980">
    <property type="entry name" value="RNA CLEAVAGE STIMULATION FACTOR"/>
    <property type="match status" value="1"/>
</dbReference>
<feature type="region of interest" description="Disordered" evidence="1">
    <location>
        <begin position="878"/>
        <end position="917"/>
    </location>
</feature>
<dbReference type="GO" id="GO:0005634">
    <property type="term" value="C:nucleus"/>
    <property type="evidence" value="ECO:0007669"/>
    <property type="project" value="TreeGrafter"/>
</dbReference>
<dbReference type="AlphaFoldDB" id="A0A0N1HTN3"/>
<dbReference type="InterPro" id="IPR045243">
    <property type="entry name" value="Rna14-like"/>
</dbReference>
<dbReference type="PANTHER" id="PTHR19980:SF0">
    <property type="entry name" value="CLEAVAGE STIMULATION FACTOR SUBUNIT 3"/>
    <property type="match status" value="1"/>
</dbReference>
<evidence type="ECO:0000256" key="1">
    <source>
        <dbReference type="SAM" id="MobiDB-lite"/>
    </source>
</evidence>
<dbReference type="EMBL" id="LJSK01000261">
    <property type="protein sequence ID" value="KPI84410.1"/>
    <property type="molecule type" value="Genomic_DNA"/>
</dbReference>
<dbReference type="SUPFAM" id="SSF48452">
    <property type="entry name" value="TPR-like"/>
    <property type="match status" value="1"/>
</dbReference>
<dbReference type="VEuPathDB" id="TriTrypDB:Lsey_0261_0050"/>
<dbReference type="Gene3D" id="1.25.40.10">
    <property type="entry name" value="Tetratricopeptide repeat domain"/>
    <property type="match status" value="1"/>
</dbReference>
<gene>
    <name evidence="2" type="ORF">ABL78_6536</name>
</gene>
<dbReference type="OMA" id="TEWAPAT"/>
<evidence type="ECO:0000313" key="2">
    <source>
        <dbReference type="EMBL" id="KPI84410.1"/>
    </source>
</evidence>
<proteinExistence type="predicted"/>